<evidence type="ECO:0000313" key="7">
    <source>
        <dbReference type="EMBL" id="CAG9335566.1"/>
    </source>
</evidence>
<dbReference type="AlphaFoldDB" id="A0AAU9KNA3"/>
<evidence type="ECO:0000256" key="1">
    <source>
        <dbReference type="ARBA" id="ARBA00004141"/>
    </source>
</evidence>
<feature type="transmembrane region" description="Helical" evidence="5">
    <location>
        <begin position="271"/>
        <end position="290"/>
    </location>
</feature>
<feature type="transmembrane region" description="Helical" evidence="5">
    <location>
        <begin position="166"/>
        <end position="185"/>
    </location>
</feature>
<feature type="transmembrane region" description="Helical" evidence="5">
    <location>
        <begin position="192"/>
        <end position="212"/>
    </location>
</feature>
<keyword evidence="8" id="KW-1185">Reference proteome</keyword>
<feature type="transmembrane region" description="Helical" evidence="5">
    <location>
        <begin position="47"/>
        <end position="66"/>
    </location>
</feature>
<dbReference type="GO" id="GO:0015179">
    <property type="term" value="F:L-amino acid transmembrane transporter activity"/>
    <property type="evidence" value="ECO:0007669"/>
    <property type="project" value="TreeGrafter"/>
</dbReference>
<name>A0AAU9KNA3_9CILI</name>
<keyword evidence="2 5" id="KW-0812">Transmembrane</keyword>
<feature type="transmembrane region" description="Helical" evidence="5">
    <location>
        <begin position="378"/>
        <end position="400"/>
    </location>
</feature>
<dbReference type="InterPro" id="IPR013057">
    <property type="entry name" value="AA_transpt_TM"/>
</dbReference>
<gene>
    <name evidence="7" type="ORF">BSTOLATCC_MIC64032</name>
</gene>
<evidence type="ECO:0000256" key="4">
    <source>
        <dbReference type="ARBA" id="ARBA00023136"/>
    </source>
</evidence>
<dbReference type="PANTHER" id="PTHR22950">
    <property type="entry name" value="AMINO ACID TRANSPORTER"/>
    <property type="match status" value="1"/>
</dbReference>
<keyword evidence="3 5" id="KW-1133">Transmembrane helix</keyword>
<sequence length="439" mass="48991">MATGEQISLIDYNDKDGATKLPPLNNYQAKRNSWVHRTFGPMKQGSLRGSVFILTSTAMGAGYLAIPLCLLQAGLILGLAIVILCAFLMYYSLKTVSNCAKKYNIYHYPTVCKEMLGVKWAVLLDTAIILNGIGLIIALNIIVGEIVPSIFKSLNMNFDRALERDLIMLFLNVLIVTPLGLMRKLTTLRFKALFNVICLTFVMLVVIIEFPFFVKHNNFSKINYFVVDINIFSAFSIGMFAYLCHQNIARIQGELFNRTEPRMKKVTRNSIYIMSSLFCILALFGYLSCLNDTPNLIIMRKAPDSIGNDWAMVIARFLISFTLTIAIPINLLPCRTSIEKLIFKVDGTSSLIMHLSITLTTIMGCMLIAMFYPNITVVFNFLGGFCAGVMGLIIPGLMYIKLSEQPLTTPRNLIVLIASWTLAIIGFTSVIIDIVQEAS</sequence>
<feature type="transmembrane region" description="Helical" evidence="5">
    <location>
        <begin position="224"/>
        <end position="244"/>
    </location>
</feature>
<dbReference type="Pfam" id="PF01490">
    <property type="entry name" value="Aa_trans"/>
    <property type="match status" value="1"/>
</dbReference>
<evidence type="ECO:0000256" key="3">
    <source>
        <dbReference type="ARBA" id="ARBA00022989"/>
    </source>
</evidence>
<dbReference type="GO" id="GO:0016020">
    <property type="term" value="C:membrane"/>
    <property type="evidence" value="ECO:0007669"/>
    <property type="project" value="UniProtKB-SubCell"/>
</dbReference>
<accession>A0AAU9KNA3</accession>
<feature type="transmembrane region" description="Helical" evidence="5">
    <location>
        <begin position="122"/>
        <end position="146"/>
    </location>
</feature>
<evidence type="ECO:0000259" key="6">
    <source>
        <dbReference type="Pfam" id="PF01490"/>
    </source>
</evidence>
<organism evidence="7 8">
    <name type="scientific">Blepharisma stoltei</name>
    <dbReference type="NCBI Taxonomy" id="1481888"/>
    <lineage>
        <taxon>Eukaryota</taxon>
        <taxon>Sar</taxon>
        <taxon>Alveolata</taxon>
        <taxon>Ciliophora</taxon>
        <taxon>Postciliodesmatophora</taxon>
        <taxon>Heterotrichea</taxon>
        <taxon>Heterotrichida</taxon>
        <taxon>Blepharismidae</taxon>
        <taxon>Blepharisma</taxon>
    </lineage>
</organism>
<proteinExistence type="predicted"/>
<feature type="transmembrane region" description="Helical" evidence="5">
    <location>
        <begin position="72"/>
        <end position="93"/>
    </location>
</feature>
<feature type="transmembrane region" description="Helical" evidence="5">
    <location>
        <begin position="412"/>
        <end position="432"/>
    </location>
</feature>
<feature type="transmembrane region" description="Helical" evidence="5">
    <location>
        <begin position="351"/>
        <end position="372"/>
    </location>
</feature>
<dbReference type="PANTHER" id="PTHR22950:SF702">
    <property type="entry name" value="AMINO ACID TRANSPORTER PROTEIN"/>
    <property type="match status" value="1"/>
</dbReference>
<evidence type="ECO:0000256" key="5">
    <source>
        <dbReference type="SAM" id="Phobius"/>
    </source>
</evidence>
<comment type="subcellular location">
    <subcellularLocation>
        <location evidence="1">Membrane</location>
        <topology evidence="1">Multi-pass membrane protein</topology>
    </subcellularLocation>
</comment>
<comment type="caution">
    <text evidence="7">The sequence shown here is derived from an EMBL/GenBank/DDBJ whole genome shotgun (WGS) entry which is preliminary data.</text>
</comment>
<evidence type="ECO:0000256" key="2">
    <source>
        <dbReference type="ARBA" id="ARBA00022692"/>
    </source>
</evidence>
<reference evidence="7" key="1">
    <citation type="submission" date="2021-09" db="EMBL/GenBank/DDBJ databases">
        <authorList>
            <consortium name="AG Swart"/>
            <person name="Singh M."/>
            <person name="Singh A."/>
            <person name="Seah K."/>
            <person name="Emmerich C."/>
        </authorList>
    </citation>
    <scope>NUCLEOTIDE SEQUENCE</scope>
    <source>
        <strain evidence="7">ATCC30299</strain>
    </source>
</reference>
<keyword evidence="4 5" id="KW-0472">Membrane</keyword>
<feature type="transmembrane region" description="Helical" evidence="5">
    <location>
        <begin position="310"/>
        <end position="331"/>
    </location>
</feature>
<dbReference type="Proteomes" id="UP001162131">
    <property type="component" value="Unassembled WGS sequence"/>
</dbReference>
<dbReference type="EMBL" id="CAJZBQ010000062">
    <property type="protein sequence ID" value="CAG9335566.1"/>
    <property type="molecule type" value="Genomic_DNA"/>
</dbReference>
<feature type="domain" description="Amino acid transporter transmembrane" evidence="6">
    <location>
        <begin position="44"/>
        <end position="434"/>
    </location>
</feature>
<protein>
    <recommendedName>
        <fullName evidence="6">Amino acid transporter transmembrane domain-containing protein</fullName>
    </recommendedName>
</protein>
<evidence type="ECO:0000313" key="8">
    <source>
        <dbReference type="Proteomes" id="UP001162131"/>
    </source>
</evidence>